<feature type="compositionally biased region" description="Gly residues" evidence="1">
    <location>
        <begin position="90"/>
        <end position="119"/>
    </location>
</feature>
<name>A0A8J3ADH6_9ACTN</name>
<comment type="caution">
    <text evidence="3">The sequence shown here is derived from an EMBL/GenBank/DDBJ whole genome shotgun (WGS) entry which is preliminary data.</text>
</comment>
<protein>
    <recommendedName>
        <fullName evidence="2">ABM domain-containing protein</fullName>
    </recommendedName>
</protein>
<dbReference type="InterPro" id="IPR007138">
    <property type="entry name" value="ABM_dom"/>
</dbReference>
<dbReference type="AlphaFoldDB" id="A0A8J3ADH6"/>
<dbReference type="Gene3D" id="3.30.70.100">
    <property type="match status" value="1"/>
</dbReference>
<reference evidence="3" key="1">
    <citation type="journal article" date="2014" name="Int. J. Syst. Evol. Microbiol.">
        <title>Complete genome sequence of Corynebacterium casei LMG S-19264T (=DSM 44701T), isolated from a smear-ripened cheese.</title>
        <authorList>
            <consortium name="US DOE Joint Genome Institute (JGI-PGF)"/>
            <person name="Walter F."/>
            <person name="Albersmeier A."/>
            <person name="Kalinowski J."/>
            <person name="Ruckert C."/>
        </authorList>
    </citation>
    <scope>NUCLEOTIDE SEQUENCE</scope>
    <source>
        <strain evidence="3">CGMCC 1.14988</strain>
    </source>
</reference>
<keyword evidence="4" id="KW-1185">Reference proteome</keyword>
<organism evidence="3 4">
    <name type="scientific">Egicoccus halophilus</name>
    <dbReference type="NCBI Taxonomy" id="1670830"/>
    <lineage>
        <taxon>Bacteria</taxon>
        <taxon>Bacillati</taxon>
        <taxon>Actinomycetota</taxon>
        <taxon>Nitriliruptoria</taxon>
        <taxon>Egicoccales</taxon>
        <taxon>Egicoccaceae</taxon>
        <taxon>Egicoccus</taxon>
    </lineage>
</organism>
<dbReference type="RefSeq" id="WP_130648897.1">
    <property type="nucleotide sequence ID" value="NZ_BMHA01000015.1"/>
</dbReference>
<dbReference type="PANTHER" id="PTHR34474:SF2">
    <property type="entry name" value="SIGNAL TRANSDUCTION PROTEIN TRAP"/>
    <property type="match status" value="1"/>
</dbReference>
<evidence type="ECO:0000259" key="2">
    <source>
        <dbReference type="PROSITE" id="PS51725"/>
    </source>
</evidence>
<sequence length="137" mass="14330">MSVVKINVLQVPEGRGEVLEQRFSARAGEVEKVDGFESFELLRPTEGFDRYLVVTRWRDEESFENWMNSQAFQKGHAQSQGEAARAEASEGGGHPGVPAGGGPQGAGGGAPGGSGGGPAATGSELWHFDIVTSATKA</sequence>
<gene>
    <name evidence="3" type="ORF">GCM10011354_34460</name>
</gene>
<dbReference type="EMBL" id="BMHA01000015">
    <property type="protein sequence ID" value="GGI09513.1"/>
    <property type="molecule type" value="Genomic_DNA"/>
</dbReference>
<evidence type="ECO:0000256" key="1">
    <source>
        <dbReference type="SAM" id="MobiDB-lite"/>
    </source>
</evidence>
<feature type="domain" description="ABM" evidence="2">
    <location>
        <begin position="3"/>
        <end position="91"/>
    </location>
</feature>
<dbReference type="InterPro" id="IPR011008">
    <property type="entry name" value="Dimeric_a/b-barrel"/>
</dbReference>
<reference evidence="3" key="2">
    <citation type="submission" date="2020-09" db="EMBL/GenBank/DDBJ databases">
        <authorList>
            <person name="Sun Q."/>
            <person name="Zhou Y."/>
        </authorList>
    </citation>
    <scope>NUCLEOTIDE SEQUENCE</scope>
    <source>
        <strain evidence="3">CGMCC 1.14988</strain>
    </source>
</reference>
<evidence type="ECO:0000313" key="4">
    <source>
        <dbReference type="Proteomes" id="UP000650511"/>
    </source>
</evidence>
<accession>A0A8J3ADH6</accession>
<dbReference type="PANTHER" id="PTHR34474">
    <property type="entry name" value="SIGNAL TRANSDUCTION PROTEIN TRAP"/>
    <property type="match status" value="1"/>
</dbReference>
<dbReference type="Proteomes" id="UP000650511">
    <property type="component" value="Unassembled WGS sequence"/>
</dbReference>
<dbReference type="PROSITE" id="PS51725">
    <property type="entry name" value="ABM"/>
    <property type="match status" value="1"/>
</dbReference>
<evidence type="ECO:0000313" key="3">
    <source>
        <dbReference type="EMBL" id="GGI09513.1"/>
    </source>
</evidence>
<feature type="region of interest" description="Disordered" evidence="1">
    <location>
        <begin position="69"/>
        <end position="126"/>
    </location>
</feature>
<dbReference type="Pfam" id="PF03992">
    <property type="entry name" value="ABM"/>
    <property type="match status" value="1"/>
</dbReference>
<dbReference type="SUPFAM" id="SSF54909">
    <property type="entry name" value="Dimeric alpha+beta barrel"/>
    <property type="match status" value="1"/>
</dbReference>
<dbReference type="OrthoDB" id="5518003at2"/>
<proteinExistence type="predicted"/>
<dbReference type="InterPro" id="IPR050404">
    <property type="entry name" value="Heme-degrading_MO"/>
</dbReference>